<dbReference type="Gene3D" id="3.10.420.10">
    <property type="entry name" value="SecB-like"/>
    <property type="match status" value="1"/>
</dbReference>
<keyword evidence="4" id="KW-0811">Translocation</keyword>
<accession>A0A7K1STZ8</accession>
<evidence type="ECO:0000256" key="1">
    <source>
        <dbReference type="ARBA" id="ARBA00009990"/>
    </source>
</evidence>
<dbReference type="InterPro" id="IPR003708">
    <property type="entry name" value="SecB"/>
</dbReference>
<keyword evidence="2" id="KW-0813">Transport</keyword>
<dbReference type="Pfam" id="PF02556">
    <property type="entry name" value="SecB"/>
    <property type="match status" value="1"/>
</dbReference>
<dbReference type="InterPro" id="IPR035958">
    <property type="entry name" value="SecB-like_sf"/>
</dbReference>
<proteinExistence type="inferred from homology"/>
<dbReference type="EMBL" id="WPIK01000003">
    <property type="protein sequence ID" value="MVN20799.1"/>
    <property type="molecule type" value="Genomic_DNA"/>
</dbReference>
<organism evidence="5 6">
    <name type="scientific">Mucilaginibacter arboris</name>
    <dbReference type="NCBI Taxonomy" id="2682090"/>
    <lineage>
        <taxon>Bacteria</taxon>
        <taxon>Pseudomonadati</taxon>
        <taxon>Bacteroidota</taxon>
        <taxon>Sphingobacteriia</taxon>
        <taxon>Sphingobacteriales</taxon>
        <taxon>Sphingobacteriaceae</taxon>
        <taxon>Mucilaginibacter</taxon>
    </lineage>
</organism>
<name>A0A7K1STZ8_9SPHI</name>
<dbReference type="SUPFAM" id="SSF54611">
    <property type="entry name" value="SecB-like"/>
    <property type="match status" value="1"/>
</dbReference>
<dbReference type="GO" id="GO:0051082">
    <property type="term" value="F:unfolded protein binding"/>
    <property type="evidence" value="ECO:0007669"/>
    <property type="project" value="InterPro"/>
</dbReference>
<gene>
    <name evidence="5" type="ORF">GO621_04540</name>
</gene>
<keyword evidence="6" id="KW-1185">Reference proteome</keyword>
<dbReference type="RefSeq" id="WP_157564589.1">
    <property type="nucleotide sequence ID" value="NZ_WPIK01000003.1"/>
</dbReference>
<reference evidence="5 6" key="1">
    <citation type="submission" date="2019-12" db="EMBL/GenBank/DDBJ databases">
        <title>Mucilaginibacter sp. HMF7410 genome sequencing and assembly.</title>
        <authorList>
            <person name="Kang H."/>
            <person name="Cha I."/>
            <person name="Kim H."/>
            <person name="Joh K."/>
        </authorList>
    </citation>
    <scope>NUCLEOTIDE SEQUENCE [LARGE SCALE GENOMIC DNA]</scope>
    <source>
        <strain evidence="5 6">HMF7410</strain>
    </source>
</reference>
<comment type="caution">
    <text evidence="5">The sequence shown here is derived from an EMBL/GenBank/DDBJ whole genome shotgun (WGS) entry which is preliminary data.</text>
</comment>
<dbReference type="AlphaFoldDB" id="A0A7K1STZ8"/>
<protein>
    <submittedName>
        <fullName evidence="5">Protein export chaperone secb</fullName>
    </submittedName>
</protein>
<dbReference type="GO" id="GO:0015031">
    <property type="term" value="P:protein transport"/>
    <property type="evidence" value="ECO:0007669"/>
    <property type="project" value="UniProtKB-KW"/>
</dbReference>
<evidence type="ECO:0000313" key="5">
    <source>
        <dbReference type="EMBL" id="MVN20799.1"/>
    </source>
</evidence>
<dbReference type="GO" id="GO:0051262">
    <property type="term" value="P:protein tetramerization"/>
    <property type="evidence" value="ECO:0007669"/>
    <property type="project" value="InterPro"/>
</dbReference>
<evidence type="ECO:0000256" key="3">
    <source>
        <dbReference type="ARBA" id="ARBA00022927"/>
    </source>
</evidence>
<dbReference type="Proteomes" id="UP000462014">
    <property type="component" value="Unassembled WGS sequence"/>
</dbReference>
<keyword evidence="3" id="KW-0653">Protein transport</keyword>
<evidence type="ECO:0000256" key="2">
    <source>
        <dbReference type="ARBA" id="ARBA00022448"/>
    </source>
</evidence>
<sequence length="138" mass="15634">MINNPEASIQFVNFLVKESHLTFKEPGKQKISVGFTAKGYVFKDINQFQLQLGVNIKEEEEKFEIHLETESIFEYTANANLESYKNSLFVINAPAIVFPYLRAYITNLTALSGIPVLTIPTFNLSNLGETLKNNIVEE</sequence>
<evidence type="ECO:0000313" key="6">
    <source>
        <dbReference type="Proteomes" id="UP000462014"/>
    </source>
</evidence>
<evidence type="ECO:0000256" key="4">
    <source>
        <dbReference type="ARBA" id="ARBA00023010"/>
    </source>
</evidence>
<comment type="similarity">
    <text evidence="1">Belongs to the SecB family.</text>
</comment>